<dbReference type="AlphaFoldDB" id="A0A0H3U9X6"/>
<protein>
    <recommendedName>
        <fullName evidence="2">Pyrimidine 5'-nucleotidase</fullName>
    </recommendedName>
</protein>
<dbReference type="Gene3D" id="3.40.50.1000">
    <property type="entry name" value="HAD superfamily/HAD-like"/>
    <property type="match status" value="1"/>
</dbReference>
<dbReference type="EMBL" id="KF540243">
    <property type="protein sequence ID" value="AIF26703.1"/>
    <property type="molecule type" value="Genomic_DNA"/>
</dbReference>
<dbReference type="InterPro" id="IPR023214">
    <property type="entry name" value="HAD_sf"/>
</dbReference>
<reference evidence="1" key="1">
    <citation type="submission" date="2013-08" db="EMBL/GenBank/DDBJ databases">
        <title>Comparison of modified E. coli strains.</title>
        <authorList>
            <person name="Juergensen J."/>
            <person name="Bonge A."/>
            <person name="Streit W.R."/>
        </authorList>
    </citation>
    <scope>NUCLEOTIDE SEQUENCE</scope>
</reference>
<proteinExistence type="predicted"/>
<evidence type="ECO:0008006" key="2">
    <source>
        <dbReference type="Google" id="ProtNLM"/>
    </source>
</evidence>
<evidence type="ECO:0000313" key="1">
    <source>
        <dbReference type="EMBL" id="AIF26703.1"/>
    </source>
</evidence>
<accession>A0A0H3U9X6</accession>
<organism evidence="1">
    <name type="scientific">uncultured bacterium fosmid pJB84D8</name>
    <dbReference type="NCBI Taxonomy" id="1478071"/>
    <lineage>
        <taxon>Bacteria</taxon>
        <taxon>environmental samples</taxon>
    </lineage>
</organism>
<sequence length="227" mass="26211">MIWLFDYDLTLYGADERNVLDSLDERISKSVQNATGVDYETAHQIRKDYLQRFGTTLAGLQAMHGVKPDDFFDFIHQPEFLQYPKASPAKRNLIMGLEGHRFVFTNGRRDWSEAGMEHMGVRDCFEDVFDLKQMDWVGKPHESAYDKVEAYLAKRVPEEFFMNGMPANPSHIVLLEDSVRNLEPAHRRGWTTILVNPIPDVPSWVNFYVPSLLHLTTILPELVTHNS</sequence>
<name>A0A0H3U9X6_9BACT</name>
<dbReference type="PANTHER" id="PTHR12725">
    <property type="entry name" value="HALOACID DEHALOGENASE-LIKE HYDROLASE"/>
    <property type="match status" value="1"/>
</dbReference>
<dbReference type="InterPro" id="IPR036412">
    <property type="entry name" value="HAD-like_sf"/>
</dbReference>
<dbReference type="Gene3D" id="1.10.150.450">
    <property type="match status" value="1"/>
</dbReference>
<dbReference type="SUPFAM" id="SSF56784">
    <property type="entry name" value="HAD-like"/>
    <property type="match status" value="1"/>
</dbReference>
<dbReference type="PANTHER" id="PTHR12725:SF117">
    <property type="entry name" value="HALOACID DEHALOGENASE-LIKE HYDROLASE"/>
    <property type="match status" value="1"/>
</dbReference>